<dbReference type="STRING" id="1618446.UV61_C0005G0032"/>
<gene>
    <name evidence="3" type="ORF">UV61_C0005G0032</name>
</gene>
<dbReference type="InterPro" id="IPR021416">
    <property type="entry name" value="DUF3048_N"/>
</dbReference>
<comment type="caution">
    <text evidence="3">The sequence shown here is derived from an EMBL/GenBank/DDBJ whole genome shotgun (WGS) entry which is preliminary data.</text>
</comment>
<feature type="domain" description="DUF3048" evidence="1">
    <location>
        <begin position="76"/>
        <end position="162"/>
    </location>
</feature>
<evidence type="ECO:0000259" key="1">
    <source>
        <dbReference type="Pfam" id="PF11258"/>
    </source>
</evidence>
<dbReference type="Proteomes" id="UP000034050">
    <property type="component" value="Unassembled WGS sequence"/>
</dbReference>
<dbReference type="EMBL" id="LCFD01000005">
    <property type="protein sequence ID" value="KKS87011.1"/>
    <property type="molecule type" value="Genomic_DNA"/>
</dbReference>
<dbReference type="SUPFAM" id="SSF159774">
    <property type="entry name" value="YerB-like"/>
    <property type="match status" value="1"/>
</dbReference>
<evidence type="ECO:0008006" key="5">
    <source>
        <dbReference type="Google" id="ProtNLM"/>
    </source>
</evidence>
<name>A0A0G1EVF4_9BACT</name>
<dbReference type="InterPro" id="IPR035328">
    <property type="entry name" value="DUF3048_C"/>
</dbReference>
<organism evidence="3 4">
    <name type="scientific">Candidatus Gottesmanbacteria bacterium GW2011_GWB1_43_11</name>
    <dbReference type="NCBI Taxonomy" id="1618446"/>
    <lineage>
        <taxon>Bacteria</taxon>
        <taxon>Candidatus Gottesmaniibacteriota</taxon>
    </lineage>
</organism>
<dbReference type="AlphaFoldDB" id="A0A0G1EVF4"/>
<protein>
    <recommendedName>
        <fullName evidence="5">PT repeat-containing protein</fullName>
    </recommendedName>
</protein>
<evidence type="ECO:0000313" key="3">
    <source>
        <dbReference type="EMBL" id="KKS87011.1"/>
    </source>
</evidence>
<evidence type="ECO:0000313" key="4">
    <source>
        <dbReference type="Proteomes" id="UP000034050"/>
    </source>
</evidence>
<evidence type="ECO:0000259" key="2">
    <source>
        <dbReference type="Pfam" id="PF17479"/>
    </source>
</evidence>
<dbReference type="Gene3D" id="3.50.90.10">
    <property type="entry name" value="YerB-like"/>
    <property type="match status" value="1"/>
</dbReference>
<reference evidence="3 4" key="1">
    <citation type="journal article" date="2015" name="Nature">
        <title>rRNA introns, odd ribosomes, and small enigmatic genomes across a large radiation of phyla.</title>
        <authorList>
            <person name="Brown C.T."/>
            <person name="Hug L.A."/>
            <person name="Thomas B.C."/>
            <person name="Sharon I."/>
            <person name="Castelle C.J."/>
            <person name="Singh A."/>
            <person name="Wilkins M.J."/>
            <person name="Williams K.H."/>
            <person name="Banfield J.F."/>
        </authorList>
    </citation>
    <scope>NUCLEOTIDE SEQUENCE [LARGE SCALE GENOMIC DNA]</scope>
</reference>
<proteinExistence type="predicted"/>
<dbReference type="InterPro" id="IPR023158">
    <property type="entry name" value="YerB-like_sf"/>
</dbReference>
<sequence length="387" mass="43448">MKMKPAVRYVIVAIALYLVSTGLSYGIFKSIKGNRPATVSPIPSGGKFVVDPSLPRTEVCPLNGQKFTEQERKIWETRRPLAVMIENHAEARPQSGLSYADIVYETVAEGGITRFMGVFYCGVAAYNIGLAPVRSARTYFLDWVSEYDALYNHVGGAGNCSDGTVDERAKALCQIDKYGIKDMDQFSIPFPICYRNYDRLDHPVATEHTMVCFSDKLYELAAKRKWTNVDEDDVAWDKNYQAWKFKDEAKEGERGTTASISFVHWAGYEAEYGVQWNYDSTTNSYKRLNGGQPHLDLETKEQLTAKSIAIQFAKETVGVDEHAHLLYGTIGSGKALVFQDGKVTVGTWKKSSRTARTLFFDETGKEIAFNRGQTWIEVVSLDTKVSY</sequence>
<accession>A0A0G1EVF4</accession>
<dbReference type="Pfam" id="PF17479">
    <property type="entry name" value="DUF3048_C"/>
    <property type="match status" value="1"/>
</dbReference>
<dbReference type="Pfam" id="PF11258">
    <property type="entry name" value="DUF3048"/>
    <property type="match status" value="1"/>
</dbReference>
<feature type="domain" description="DUF3048" evidence="2">
    <location>
        <begin position="270"/>
        <end position="376"/>
    </location>
</feature>